<dbReference type="SUPFAM" id="SSF52833">
    <property type="entry name" value="Thioredoxin-like"/>
    <property type="match status" value="1"/>
</dbReference>
<accession>A0A098VLW6</accession>
<keyword evidence="1" id="KW-1133">Transmembrane helix</keyword>
<reference evidence="2 3" key="1">
    <citation type="submission" date="2014-04" db="EMBL/GenBank/DDBJ databases">
        <title>A new species of microsporidia sheds light on the evolution of extreme parasitism.</title>
        <authorList>
            <person name="Haag K.L."/>
            <person name="James T.Y."/>
            <person name="Larsson R."/>
            <person name="Schaer T.M."/>
            <person name="Refardt D."/>
            <person name="Pombert J.-F."/>
            <person name="Ebert D."/>
        </authorList>
    </citation>
    <scope>NUCLEOTIDE SEQUENCE [LARGE SCALE GENOMIC DNA]</scope>
    <source>
        <strain evidence="2 3">UGP3</strain>
        <tissue evidence="2">Spores</tissue>
    </source>
</reference>
<comment type="caution">
    <text evidence="2">The sequence shown here is derived from an EMBL/GenBank/DDBJ whole genome shotgun (WGS) entry which is preliminary data.</text>
</comment>
<dbReference type="VEuPathDB" id="MicrosporidiaDB:DI09_8p70"/>
<protein>
    <recommendedName>
        <fullName evidence="4">Glutaredoxin domain-containing protein</fullName>
    </recommendedName>
</protein>
<evidence type="ECO:0000313" key="2">
    <source>
        <dbReference type="EMBL" id="KGG50068.1"/>
    </source>
</evidence>
<proteinExistence type="predicted"/>
<keyword evidence="1" id="KW-0472">Membrane</keyword>
<dbReference type="RefSeq" id="XP_013236540.1">
    <property type="nucleotide sequence ID" value="XM_013381086.1"/>
</dbReference>
<evidence type="ECO:0000313" key="3">
    <source>
        <dbReference type="Proteomes" id="UP000029725"/>
    </source>
</evidence>
<dbReference type="Proteomes" id="UP000029725">
    <property type="component" value="Unassembled WGS sequence"/>
</dbReference>
<name>A0A098VLW6_9MICR</name>
<dbReference type="AlphaFoldDB" id="A0A098VLW6"/>
<dbReference type="EMBL" id="JMKJ01000601">
    <property type="protein sequence ID" value="KGG50068.1"/>
    <property type="molecule type" value="Genomic_DNA"/>
</dbReference>
<gene>
    <name evidence="2" type="ORF">DI09_8p70</name>
</gene>
<sequence>MHTPTSPNMTSKFLVAFAIFSIILGIIHLYGTNLMSSVIHRIFSPHIEASNSGMAAFKFEIEIYGFRGCVHAEKAEKTAQRMATKNSIMVCLVEKKNWQAKATMLRAERKIQKYTTSPFVFVNGKFIGGAAELEKMANNPKSAQT</sequence>
<keyword evidence="1" id="KW-0812">Transmembrane</keyword>
<feature type="transmembrane region" description="Helical" evidence="1">
    <location>
        <begin position="13"/>
        <end position="31"/>
    </location>
</feature>
<organism evidence="2 3">
    <name type="scientific">Mitosporidium daphniae</name>
    <dbReference type="NCBI Taxonomy" id="1485682"/>
    <lineage>
        <taxon>Eukaryota</taxon>
        <taxon>Fungi</taxon>
        <taxon>Fungi incertae sedis</taxon>
        <taxon>Microsporidia</taxon>
        <taxon>Mitosporidium</taxon>
    </lineage>
</organism>
<evidence type="ECO:0000256" key="1">
    <source>
        <dbReference type="SAM" id="Phobius"/>
    </source>
</evidence>
<keyword evidence="3" id="KW-1185">Reference proteome</keyword>
<evidence type="ECO:0008006" key="4">
    <source>
        <dbReference type="Google" id="ProtNLM"/>
    </source>
</evidence>
<dbReference type="HOGENOM" id="CLU_1787280_0_0_1"/>
<dbReference type="InterPro" id="IPR036249">
    <property type="entry name" value="Thioredoxin-like_sf"/>
</dbReference>
<dbReference type="Gene3D" id="3.40.30.10">
    <property type="entry name" value="Glutaredoxin"/>
    <property type="match status" value="1"/>
</dbReference>
<dbReference type="GeneID" id="25261050"/>